<dbReference type="EMBL" id="JAVLET010000004">
    <property type="protein sequence ID" value="KAL0470121.1"/>
    <property type="molecule type" value="Genomic_DNA"/>
</dbReference>
<sequence length="221" mass="24584">MQSRWWFNSDASFEIHHTASALHLFQPHLEPSVCSPSQTQLAKLPFGSHSAPCHQHTLNPYSSVSSPPISRHYSPLTVSPNTHSHTHTLTLTQGPRCQSGLHMANATTLPTTAWEFAMLAWPMVRFLPLDGGMFIVPLSPLDCCPCTHLNSRGSHSRKSQPPFCSSLVPASSKTLIYLSLVFARLVPRPSRFMSNRSATSLKSWSHILEQVHHSPSVQLEY</sequence>
<organism evidence="1 2">
    <name type="scientific">Neurospora intermedia</name>
    <dbReference type="NCBI Taxonomy" id="5142"/>
    <lineage>
        <taxon>Eukaryota</taxon>
        <taxon>Fungi</taxon>
        <taxon>Dikarya</taxon>
        <taxon>Ascomycota</taxon>
        <taxon>Pezizomycotina</taxon>
        <taxon>Sordariomycetes</taxon>
        <taxon>Sordariomycetidae</taxon>
        <taxon>Sordariales</taxon>
        <taxon>Sordariaceae</taxon>
        <taxon>Neurospora</taxon>
    </lineage>
</organism>
<gene>
    <name evidence="1" type="ORF">QR685DRAFT_244550</name>
</gene>
<proteinExistence type="predicted"/>
<accession>A0ABR3DED1</accession>
<evidence type="ECO:0000313" key="1">
    <source>
        <dbReference type="EMBL" id="KAL0470121.1"/>
    </source>
</evidence>
<name>A0ABR3DED1_NEUIN</name>
<protein>
    <submittedName>
        <fullName evidence="1">Uncharacterized protein</fullName>
    </submittedName>
</protein>
<comment type="caution">
    <text evidence="1">The sequence shown here is derived from an EMBL/GenBank/DDBJ whole genome shotgun (WGS) entry which is preliminary data.</text>
</comment>
<dbReference type="Proteomes" id="UP001451303">
    <property type="component" value="Unassembled WGS sequence"/>
</dbReference>
<reference evidence="1 2" key="1">
    <citation type="submission" date="2023-09" db="EMBL/GenBank/DDBJ databases">
        <title>Multi-omics analysis of a traditional fermented food reveals byproduct-associated fungal strains for waste-to-food upcycling.</title>
        <authorList>
            <consortium name="Lawrence Berkeley National Laboratory"/>
            <person name="Rekdal V.M."/>
            <person name="Villalobos-Escobedo J.M."/>
            <person name="Rodriguez-Valeron N."/>
            <person name="Garcia M.O."/>
            <person name="Vasquez D.P."/>
            <person name="Damayanti I."/>
            <person name="Sorensen P.M."/>
            <person name="Baidoo E.E."/>
            <person name="De Carvalho A.C."/>
            <person name="Riley R."/>
            <person name="Lipzen A."/>
            <person name="He G."/>
            <person name="Yan M."/>
            <person name="Haridas S."/>
            <person name="Daum C."/>
            <person name="Yoshinaga Y."/>
            <person name="Ng V."/>
            <person name="Grigoriev I.V."/>
            <person name="Munk R."/>
            <person name="Nuraida L."/>
            <person name="Wijaya C.H."/>
            <person name="Morales P.-C."/>
            <person name="Keasling J.D."/>
        </authorList>
    </citation>
    <scope>NUCLEOTIDE SEQUENCE [LARGE SCALE GENOMIC DNA]</scope>
    <source>
        <strain evidence="1 2">FGSC 2613</strain>
    </source>
</reference>
<keyword evidence="2" id="KW-1185">Reference proteome</keyword>
<evidence type="ECO:0000313" key="2">
    <source>
        <dbReference type="Proteomes" id="UP001451303"/>
    </source>
</evidence>